<reference evidence="2 3" key="1">
    <citation type="journal article" date="2023" name="G3 (Bethesda)">
        <title>A chromosome-level genome assembly of Zasmidium syzygii isolated from banana leaves.</title>
        <authorList>
            <person name="van Westerhoven A.C."/>
            <person name="Mehrabi R."/>
            <person name="Talebi R."/>
            <person name="Steentjes M.B.F."/>
            <person name="Corcolon B."/>
            <person name="Chong P.A."/>
            <person name="Kema G.H.J."/>
            <person name="Seidl M.F."/>
        </authorList>
    </citation>
    <scope>NUCLEOTIDE SEQUENCE [LARGE SCALE GENOMIC DNA]</scope>
    <source>
        <strain evidence="2 3">P124</strain>
    </source>
</reference>
<name>A0ABR0EK60_ZASCE</name>
<keyword evidence="3" id="KW-1185">Reference proteome</keyword>
<dbReference type="EMBL" id="JAXOVC010000005">
    <property type="protein sequence ID" value="KAK4501523.1"/>
    <property type="molecule type" value="Genomic_DNA"/>
</dbReference>
<feature type="compositionally biased region" description="Low complexity" evidence="1">
    <location>
        <begin position="210"/>
        <end position="230"/>
    </location>
</feature>
<protein>
    <submittedName>
        <fullName evidence="2">Uncharacterized protein</fullName>
    </submittedName>
</protein>
<sequence length="328" mass="35736">MKTDFNNNKERRGSAMPPSDEQATQSLNITSNNQQDGAQPNTEAGPLTSRHGRRPTLTPIQIQQCQNSSMPTEDATPKLRRSKRKSPTDEEHHSNSPKKAKVESPASANVKGRWKGKAKETMSPTRTQPSRCVKRPASPKASPARTARKAGCQPESSRTAAKRGGTAQNKQQDGTQQDVVQRDDIQQNTAAQHNVPAQPIAAPFQQNALPQQNAAARPPTPNRANRPRTPMGRRARRAPGAAAPMAPAPPPVVAPPPMPPAVPSPAPTPAGPPGFNRECGHHERCYAHPPWEFICDNCDRGVCRRHKDECGGEPTTCSRNRNARTRRR</sequence>
<feature type="region of interest" description="Disordered" evidence="1">
    <location>
        <begin position="307"/>
        <end position="328"/>
    </location>
</feature>
<organism evidence="2 3">
    <name type="scientific">Zasmidium cellare</name>
    <name type="common">Wine cellar mold</name>
    <name type="synonym">Racodium cellare</name>
    <dbReference type="NCBI Taxonomy" id="395010"/>
    <lineage>
        <taxon>Eukaryota</taxon>
        <taxon>Fungi</taxon>
        <taxon>Dikarya</taxon>
        <taxon>Ascomycota</taxon>
        <taxon>Pezizomycotina</taxon>
        <taxon>Dothideomycetes</taxon>
        <taxon>Dothideomycetidae</taxon>
        <taxon>Mycosphaerellales</taxon>
        <taxon>Mycosphaerellaceae</taxon>
        <taxon>Zasmidium</taxon>
    </lineage>
</organism>
<feature type="compositionally biased region" description="Pro residues" evidence="1">
    <location>
        <begin position="246"/>
        <end position="257"/>
    </location>
</feature>
<feature type="region of interest" description="Disordered" evidence="1">
    <location>
        <begin position="210"/>
        <end position="257"/>
    </location>
</feature>
<feature type="compositionally biased region" description="Polar residues" evidence="1">
    <location>
        <begin position="166"/>
        <end position="175"/>
    </location>
</feature>
<evidence type="ECO:0000313" key="3">
    <source>
        <dbReference type="Proteomes" id="UP001305779"/>
    </source>
</evidence>
<gene>
    <name evidence="2" type="ORF">PRZ48_007332</name>
</gene>
<proteinExistence type="predicted"/>
<evidence type="ECO:0000256" key="1">
    <source>
        <dbReference type="SAM" id="MobiDB-lite"/>
    </source>
</evidence>
<dbReference type="Proteomes" id="UP001305779">
    <property type="component" value="Unassembled WGS sequence"/>
</dbReference>
<feature type="compositionally biased region" description="Polar residues" evidence="1">
    <location>
        <begin position="21"/>
        <end position="42"/>
    </location>
</feature>
<feature type="compositionally biased region" description="Polar residues" evidence="1">
    <location>
        <begin position="58"/>
        <end position="71"/>
    </location>
</feature>
<evidence type="ECO:0000313" key="2">
    <source>
        <dbReference type="EMBL" id="KAK4501523.1"/>
    </source>
</evidence>
<accession>A0ABR0EK60</accession>
<feature type="compositionally biased region" description="Basic and acidic residues" evidence="1">
    <location>
        <begin position="1"/>
        <end position="13"/>
    </location>
</feature>
<comment type="caution">
    <text evidence="2">The sequence shown here is derived from an EMBL/GenBank/DDBJ whole genome shotgun (WGS) entry which is preliminary data.</text>
</comment>
<feature type="region of interest" description="Disordered" evidence="1">
    <location>
        <begin position="1"/>
        <end position="193"/>
    </location>
</feature>